<dbReference type="EMBL" id="QBKU01000031">
    <property type="protein sequence ID" value="PTX59414.1"/>
    <property type="molecule type" value="Genomic_DNA"/>
</dbReference>
<evidence type="ECO:0000256" key="1">
    <source>
        <dbReference type="SAM" id="MobiDB-lite"/>
    </source>
</evidence>
<organism evidence="2 3">
    <name type="scientific">Sulfitobacter mediterraneus</name>
    <dbReference type="NCBI Taxonomy" id="83219"/>
    <lineage>
        <taxon>Bacteria</taxon>
        <taxon>Pseudomonadati</taxon>
        <taxon>Pseudomonadota</taxon>
        <taxon>Alphaproteobacteria</taxon>
        <taxon>Rhodobacterales</taxon>
        <taxon>Roseobacteraceae</taxon>
        <taxon>Sulfitobacter</taxon>
    </lineage>
</organism>
<dbReference type="AlphaFoldDB" id="A0A2T6BTM4"/>
<reference evidence="2 3" key="1">
    <citation type="submission" date="2018-04" db="EMBL/GenBank/DDBJ databases">
        <title>Genomic Encyclopedia of Archaeal and Bacterial Type Strains, Phase II (KMG-II): from individual species to whole genera.</title>
        <authorList>
            <person name="Goeker M."/>
        </authorList>
    </citation>
    <scope>NUCLEOTIDE SEQUENCE [LARGE SCALE GENOMIC DNA]</scope>
    <source>
        <strain evidence="2 3">DSM 12244</strain>
    </source>
</reference>
<sequence>EGLLDLTKHSHSGPGHKYNHTTRIRASEKLQERFRKAKLERDDIGRAEGEEIIILKDDENKQIEYKDTPVTNQMREDLTAYNTLITNSFIDIPDLQEPVIAKGKAADTLDIHIGTGTTRTHRIFSRGDWDKHGRFYGGWWQRISSETRARINIDDEPTVEVDFVGLHIAILYAEAGKKLDFDPYLVSGKNLLSYPPKLRRTLTKSLALIAINAKDKTKAYQAFRENFSSMPAGRNITNKSLDKLLDAFLARNPVLEGKLFTDQGIRLMHLDGQITSRIHNHFTKKGIPVLSVHDSYIIDFRKVDELRKAMAEASKAVVGRPLATSIKLPGREEFEWVSDYDLQVYIDNNLNAHRCDGYVERLKAFEARTGRNLGRDYSIPPPGEDDDVGDSDWE</sequence>
<comment type="caution">
    <text evidence="2">The sequence shown here is derived from an EMBL/GenBank/DDBJ whole genome shotgun (WGS) entry which is preliminary data.</text>
</comment>
<dbReference type="RefSeq" id="WP_211313769.1">
    <property type="nucleotide sequence ID" value="NZ_QBKU01000031.1"/>
</dbReference>
<protein>
    <recommendedName>
        <fullName evidence="4">DNA-directed DNA polymerase family A palm domain-containing protein</fullName>
    </recommendedName>
</protein>
<feature type="non-terminal residue" evidence="2">
    <location>
        <position position="1"/>
    </location>
</feature>
<evidence type="ECO:0008006" key="4">
    <source>
        <dbReference type="Google" id="ProtNLM"/>
    </source>
</evidence>
<evidence type="ECO:0000313" key="3">
    <source>
        <dbReference type="Proteomes" id="UP000244092"/>
    </source>
</evidence>
<evidence type="ECO:0000313" key="2">
    <source>
        <dbReference type="EMBL" id="PTX59414.1"/>
    </source>
</evidence>
<feature type="region of interest" description="Disordered" evidence="1">
    <location>
        <begin position="373"/>
        <end position="394"/>
    </location>
</feature>
<name>A0A2T6BTM4_9RHOB</name>
<dbReference type="Proteomes" id="UP000244092">
    <property type="component" value="Unassembled WGS sequence"/>
</dbReference>
<gene>
    <name evidence="2" type="ORF">C8N31_1313</name>
</gene>
<proteinExistence type="predicted"/>
<accession>A0A2T6BTM4</accession>
<feature type="compositionally biased region" description="Acidic residues" evidence="1">
    <location>
        <begin position="383"/>
        <end position="394"/>
    </location>
</feature>